<feature type="transmembrane region" description="Helical" evidence="10">
    <location>
        <begin position="264"/>
        <end position="281"/>
    </location>
</feature>
<dbReference type="EMBL" id="CP157355">
    <property type="protein sequence ID" value="XBM01264.1"/>
    <property type="molecule type" value="Genomic_DNA"/>
</dbReference>
<evidence type="ECO:0000256" key="10">
    <source>
        <dbReference type="SAM" id="Phobius"/>
    </source>
</evidence>
<dbReference type="InterPro" id="IPR011622">
    <property type="entry name" value="7TMR_DISM_rcpt_extracell_dom2"/>
</dbReference>
<gene>
    <name evidence="12" type="ORF">ABHF33_02950</name>
</gene>
<feature type="transmembrane region" description="Helical" evidence="10">
    <location>
        <begin position="314"/>
        <end position="339"/>
    </location>
</feature>
<dbReference type="PANTHER" id="PTHR42878">
    <property type="entry name" value="TWO-COMPONENT HISTIDINE KINASE"/>
    <property type="match status" value="1"/>
</dbReference>
<keyword evidence="5" id="KW-0547">Nucleotide-binding</keyword>
<keyword evidence="7" id="KW-0067">ATP-binding</keyword>
<feature type="transmembrane region" description="Helical" evidence="10">
    <location>
        <begin position="168"/>
        <end position="190"/>
    </location>
</feature>
<keyword evidence="10" id="KW-0812">Transmembrane</keyword>
<keyword evidence="3" id="KW-0597">Phosphoprotein</keyword>
<dbReference type="InterPro" id="IPR036097">
    <property type="entry name" value="HisK_dim/P_sf"/>
</dbReference>
<dbReference type="InterPro" id="IPR005467">
    <property type="entry name" value="His_kinase_dom"/>
</dbReference>
<name>A0AAU7FBH0_9NEIS</name>
<dbReference type="GO" id="GO:0007234">
    <property type="term" value="P:osmosensory signaling via phosphorelay pathway"/>
    <property type="evidence" value="ECO:0007669"/>
    <property type="project" value="TreeGrafter"/>
</dbReference>
<dbReference type="Gene3D" id="2.60.40.2380">
    <property type="match status" value="1"/>
</dbReference>
<sequence length="617" mass="67452">MGLRYAGCWLALIINALLLFAKPVAAVDAAPVLRVQTLAHTPATIPTASAAWRDGWGHADQGNKTRWLRVQFASTAPQRLLLDVGVPDIEYLALYRGSGQAASRVIELRSDSPYTARPWPGRRLALPLDVEAGQHEYLLQYRVHGDTPLDLQLYTPAEHAQLLASGNLLTGLVIGSLLALLLLALLHYAIEQQPAYLYYAVTVLCAVLFLLQIGGYLFGWLWPNAGSWNQAVPMWLQAAIHCSHAAFTINLFDLRRRAPWLWRAYLAVMAAALACAVYYQLTGSLDLLLPLALLHLPLPLLAGVLALRQRLPAAGWYLAGAFCLLLFVNVLFGLSVLGVLSGLPTFALPQIGYLLEALCFAAALGYRMFSLQRSHARHLEARLLEAEQLAQAEADKLALQARNQQQQLELAAAGHDLSQPLAAIRLAIPALQAQAGTARISEHIEQALAYTEGLLRELITDARHGQGEHLLALEDVLIAAYQRHLSAAQAKGLRLRYASTGLQLAASPTVLARLLDNLLVNAIRYTTSGGILMGIRRQPNQIVLQIWDTGSGIHQTEIRQLLQPFRQSGRLAAERHGHGLGLHIVQTLCQQSGYQLRIASRPGCGSCMSIVIPLESR</sequence>
<feature type="domain" description="Histidine kinase" evidence="11">
    <location>
        <begin position="412"/>
        <end position="616"/>
    </location>
</feature>
<protein>
    <recommendedName>
        <fullName evidence="2">histidine kinase</fullName>
        <ecNumber evidence="2">2.7.13.3</ecNumber>
    </recommendedName>
</protein>
<dbReference type="Pfam" id="PF07696">
    <property type="entry name" value="7TMR-DISMED2"/>
    <property type="match status" value="1"/>
</dbReference>
<dbReference type="InterPro" id="IPR050351">
    <property type="entry name" value="BphY/WalK/GraS-like"/>
</dbReference>
<dbReference type="InterPro" id="IPR011623">
    <property type="entry name" value="7TMR_DISM_rcpt_extracell_dom1"/>
</dbReference>
<evidence type="ECO:0000256" key="9">
    <source>
        <dbReference type="SAM" id="Coils"/>
    </source>
</evidence>
<keyword evidence="8" id="KW-0902">Two-component regulatory system</keyword>
<dbReference type="SUPFAM" id="SSF47384">
    <property type="entry name" value="Homodimeric domain of signal transducing histidine kinase"/>
    <property type="match status" value="1"/>
</dbReference>
<dbReference type="SUPFAM" id="SSF55874">
    <property type="entry name" value="ATPase domain of HSP90 chaperone/DNA topoisomerase II/histidine kinase"/>
    <property type="match status" value="1"/>
</dbReference>
<dbReference type="KEGG" id="cmav:ABHF33_02950"/>
<feature type="transmembrane region" description="Helical" evidence="10">
    <location>
        <begin position="197"/>
        <end position="222"/>
    </location>
</feature>
<keyword evidence="4" id="KW-0808">Transferase</keyword>
<dbReference type="AlphaFoldDB" id="A0AAU7FBH0"/>
<dbReference type="EC" id="2.7.13.3" evidence="2"/>
<evidence type="ECO:0000256" key="3">
    <source>
        <dbReference type="ARBA" id="ARBA00022553"/>
    </source>
</evidence>
<evidence type="ECO:0000256" key="6">
    <source>
        <dbReference type="ARBA" id="ARBA00022777"/>
    </source>
</evidence>
<dbReference type="PRINTS" id="PR00344">
    <property type="entry name" value="BCTRLSENSOR"/>
</dbReference>
<dbReference type="SMART" id="SM00387">
    <property type="entry name" value="HATPase_c"/>
    <property type="match status" value="1"/>
</dbReference>
<feature type="transmembrane region" description="Helical" evidence="10">
    <location>
        <begin position="351"/>
        <end position="369"/>
    </location>
</feature>
<evidence type="ECO:0000256" key="8">
    <source>
        <dbReference type="ARBA" id="ARBA00023012"/>
    </source>
</evidence>
<evidence type="ECO:0000313" key="12">
    <source>
        <dbReference type="EMBL" id="XBM01264.1"/>
    </source>
</evidence>
<dbReference type="InterPro" id="IPR036890">
    <property type="entry name" value="HATPase_C_sf"/>
</dbReference>
<dbReference type="GO" id="GO:0030295">
    <property type="term" value="F:protein kinase activator activity"/>
    <property type="evidence" value="ECO:0007669"/>
    <property type="project" value="TreeGrafter"/>
</dbReference>
<dbReference type="Gene3D" id="3.30.565.10">
    <property type="entry name" value="Histidine kinase-like ATPase, C-terminal domain"/>
    <property type="match status" value="1"/>
</dbReference>
<dbReference type="InterPro" id="IPR004358">
    <property type="entry name" value="Sig_transdc_His_kin-like_C"/>
</dbReference>
<organism evidence="12">
    <name type="scientific">Chitinibacter mangrovi</name>
    <dbReference type="NCBI Taxonomy" id="3153927"/>
    <lineage>
        <taxon>Bacteria</taxon>
        <taxon>Pseudomonadati</taxon>
        <taxon>Pseudomonadota</taxon>
        <taxon>Betaproteobacteria</taxon>
        <taxon>Neisseriales</taxon>
        <taxon>Chitinibacteraceae</taxon>
        <taxon>Chitinibacter</taxon>
    </lineage>
</organism>
<evidence type="ECO:0000256" key="5">
    <source>
        <dbReference type="ARBA" id="ARBA00022741"/>
    </source>
</evidence>
<reference evidence="12" key="1">
    <citation type="submission" date="2024-05" db="EMBL/GenBank/DDBJ databases">
        <authorList>
            <person name="Yang L."/>
            <person name="Pan L."/>
        </authorList>
    </citation>
    <scope>NUCLEOTIDE SEQUENCE</scope>
    <source>
        <strain evidence="12">FCG-7</strain>
    </source>
</reference>
<evidence type="ECO:0000256" key="1">
    <source>
        <dbReference type="ARBA" id="ARBA00000085"/>
    </source>
</evidence>
<dbReference type="GO" id="GO:0000155">
    <property type="term" value="F:phosphorelay sensor kinase activity"/>
    <property type="evidence" value="ECO:0007669"/>
    <property type="project" value="InterPro"/>
</dbReference>
<keyword evidence="9" id="KW-0175">Coiled coil</keyword>
<dbReference type="GO" id="GO:0000156">
    <property type="term" value="F:phosphorelay response regulator activity"/>
    <property type="evidence" value="ECO:0007669"/>
    <property type="project" value="TreeGrafter"/>
</dbReference>
<dbReference type="PROSITE" id="PS50109">
    <property type="entry name" value="HIS_KIN"/>
    <property type="match status" value="1"/>
</dbReference>
<dbReference type="InterPro" id="IPR003661">
    <property type="entry name" value="HisK_dim/P_dom"/>
</dbReference>
<feature type="transmembrane region" description="Helical" evidence="10">
    <location>
        <begin position="287"/>
        <end position="307"/>
    </location>
</feature>
<dbReference type="Pfam" id="PF07695">
    <property type="entry name" value="7TMR-DISM_7TM"/>
    <property type="match status" value="1"/>
</dbReference>
<dbReference type="Pfam" id="PF02518">
    <property type="entry name" value="HATPase_c"/>
    <property type="match status" value="1"/>
</dbReference>
<proteinExistence type="predicted"/>
<dbReference type="InterPro" id="IPR003594">
    <property type="entry name" value="HATPase_dom"/>
</dbReference>
<dbReference type="PANTHER" id="PTHR42878:SF7">
    <property type="entry name" value="SENSOR HISTIDINE KINASE GLRK"/>
    <property type="match status" value="1"/>
</dbReference>
<evidence type="ECO:0000256" key="4">
    <source>
        <dbReference type="ARBA" id="ARBA00022679"/>
    </source>
</evidence>
<evidence type="ECO:0000256" key="7">
    <source>
        <dbReference type="ARBA" id="ARBA00022840"/>
    </source>
</evidence>
<evidence type="ECO:0000259" key="11">
    <source>
        <dbReference type="PROSITE" id="PS50109"/>
    </source>
</evidence>
<dbReference type="CDD" id="cd00082">
    <property type="entry name" value="HisKA"/>
    <property type="match status" value="1"/>
</dbReference>
<comment type="catalytic activity">
    <reaction evidence="1">
        <text>ATP + protein L-histidine = ADP + protein N-phospho-L-histidine.</text>
        <dbReference type="EC" id="2.7.13.3"/>
    </reaction>
</comment>
<evidence type="ECO:0000256" key="2">
    <source>
        <dbReference type="ARBA" id="ARBA00012438"/>
    </source>
</evidence>
<keyword evidence="10" id="KW-0472">Membrane</keyword>
<feature type="coiled-coil region" evidence="9">
    <location>
        <begin position="376"/>
        <end position="409"/>
    </location>
</feature>
<dbReference type="GO" id="GO:0005524">
    <property type="term" value="F:ATP binding"/>
    <property type="evidence" value="ECO:0007669"/>
    <property type="project" value="UniProtKB-KW"/>
</dbReference>
<keyword evidence="10" id="KW-1133">Transmembrane helix</keyword>
<accession>A0AAU7FBH0</accession>
<keyword evidence="6 12" id="KW-0418">Kinase</keyword>
<feature type="transmembrane region" description="Helical" evidence="10">
    <location>
        <begin position="234"/>
        <end position="252"/>
    </location>
</feature>
<dbReference type="RefSeq" id="WP_348945568.1">
    <property type="nucleotide sequence ID" value="NZ_CP157355.1"/>
</dbReference>